<proteinExistence type="predicted"/>
<feature type="domain" description="DUF6444" evidence="3">
    <location>
        <begin position="28"/>
        <end position="90"/>
    </location>
</feature>
<accession>A0A7C4ETI8</accession>
<protein>
    <submittedName>
        <fullName evidence="4">IS66 family transposase</fullName>
    </submittedName>
</protein>
<dbReference type="InterPro" id="IPR004291">
    <property type="entry name" value="Transposase_IS66_central"/>
</dbReference>
<dbReference type="Pfam" id="PF03050">
    <property type="entry name" value="DDE_Tnp_IS66"/>
    <property type="match status" value="1"/>
</dbReference>
<dbReference type="PANTHER" id="PTHR33678">
    <property type="entry name" value="BLL1576 PROTEIN"/>
    <property type="match status" value="1"/>
</dbReference>
<gene>
    <name evidence="4" type="ORF">ENV54_06085</name>
</gene>
<dbReference type="InterPro" id="IPR052344">
    <property type="entry name" value="Transposase-related"/>
</dbReference>
<dbReference type="Pfam" id="PF20042">
    <property type="entry name" value="DUF6444"/>
    <property type="match status" value="1"/>
</dbReference>
<organism evidence="4">
    <name type="scientific">Desulfomonile tiedjei</name>
    <dbReference type="NCBI Taxonomy" id="2358"/>
    <lineage>
        <taxon>Bacteria</taxon>
        <taxon>Pseudomonadati</taxon>
        <taxon>Thermodesulfobacteriota</taxon>
        <taxon>Desulfomonilia</taxon>
        <taxon>Desulfomonilales</taxon>
        <taxon>Desulfomonilaceae</taxon>
        <taxon>Desulfomonile</taxon>
    </lineage>
</organism>
<feature type="compositionally biased region" description="Basic residues" evidence="1">
    <location>
        <begin position="63"/>
        <end position="77"/>
    </location>
</feature>
<dbReference type="PANTHER" id="PTHR33678:SF2">
    <property type="match status" value="1"/>
</dbReference>
<feature type="domain" description="Transposase IS66 central" evidence="2">
    <location>
        <begin position="169"/>
        <end position="434"/>
    </location>
</feature>
<feature type="compositionally biased region" description="Low complexity" evidence="1">
    <location>
        <begin position="49"/>
        <end position="60"/>
    </location>
</feature>
<dbReference type="NCBIfam" id="NF033517">
    <property type="entry name" value="transpos_IS66"/>
    <property type="match status" value="1"/>
</dbReference>
<sequence length="480" mass="54141">MTWEEAKKLVYENPDAAVDLIVESNEAVEILKGRVAELERKIALLTRDSSNSSKPPSSDGPKTKPRPQRSKKSRKRNPGGQPGHKGTRRELVPIEEVDHVEEVLPEACESCHQPLERETSQVLGNYLRCQVTDIPIIKPQVTEYRLRCVKCSCGATTWADIPSHARTGFGPRFTAMLAYLTALHKVTRRGCQEIAQTLFGIDISVGSVCNLHEEVSQAVGPSCEEIRQSLPAEEVLNIDETGWWSMGKRIWLWVFTSARMALFTLSPSRASKVLRETLGQTYSGILCSDMFSAYNAYHKGVRQICCAHIIRNLKGLKHSCRSPDGVKFPKWMLSEIGRMFGLWHAFKKGRVDRRTLVKKSVPIRARMSNCLQTYELSADPDVARAARGLLKHWNHLFTFLEDERVEPTNNAAERGIRPAVMWRKICFGNQSEKGQLLTARLLTVTRTCFLQKRNSFEFLVNSITAHRLGLPKPSLLTTSC</sequence>
<evidence type="ECO:0000313" key="4">
    <source>
        <dbReference type="EMBL" id="HGH60851.1"/>
    </source>
</evidence>
<dbReference type="InterPro" id="IPR045618">
    <property type="entry name" value="DUF6444"/>
</dbReference>
<dbReference type="AlphaFoldDB" id="A0A7C4ETI8"/>
<name>A0A7C4ETI8_9BACT</name>
<comment type="caution">
    <text evidence="4">The sequence shown here is derived from an EMBL/GenBank/DDBJ whole genome shotgun (WGS) entry which is preliminary data.</text>
</comment>
<reference evidence="4" key="1">
    <citation type="journal article" date="2020" name="mSystems">
        <title>Genome- and Community-Level Interaction Insights into Carbon Utilization and Element Cycling Functions of Hydrothermarchaeota in Hydrothermal Sediment.</title>
        <authorList>
            <person name="Zhou Z."/>
            <person name="Liu Y."/>
            <person name="Xu W."/>
            <person name="Pan J."/>
            <person name="Luo Z.H."/>
            <person name="Li M."/>
        </authorList>
    </citation>
    <scope>NUCLEOTIDE SEQUENCE [LARGE SCALE GENOMIC DNA]</scope>
    <source>
        <strain evidence="4">SpSt-769</strain>
    </source>
</reference>
<feature type="region of interest" description="Disordered" evidence="1">
    <location>
        <begin position="44"/>
        <end position="94"/>
    </location>
</feature>
<evidence type="ECO:0000259" key="3">
    <source>
        <dbReference type="Pfam" id="PF20042"/>
    </source>
</evidence>
<dbReference type="EMBL" id="DTGT01000185">
    <property type="protein sequence ID" value="HGH60851.1"/>
    <property type="molecule type" value="Genomic_DNA"/>
</dbReference>
<evidence type="ECO:0000259" key="2">
    <source>
        <dbReference type="Pfam" id="PF03050"/>
    </source>
</evidence>
<evidence type="ECO:0000256" key="1">
    <source>
        <dbReference type="SAM" id="MobiDB-lite"/>
    </source>
</evidence>